<dbReference type="SUPFAM" id="SSF55486">
    <property type="entry name" value="Metalloproteases ('zincins'), catalytic domain"/>
    <property type="match status" value="1"/>
</dbReference>
<evidence type="ECO:0000256" key="10">
    <source>
        <dbReference type="ARBA" id="ARBA00023049"/>
    </source>
</evidence>
<evidence type="ECO:0000256" key="6">
    <source>
        <dbReference type="ARBA" id="ARBA00022670"/>
    </source>
</evidence>
<dbReference type="RefSeq" id="WP_190109901.1">
    <property type="nucleotide sequence ID" value="NZ_BMVB01000007.1"/>
</dbReference>
<dbReference type="AlphaFoldDB" id="A0A918WID4"/>
<evidence type="ECO:0000256" key="5">
    <source>
        <dbReference type="ARBA" id="ARBA00015611"/>
    </source>
</evidence>
<accession>A0A918WID4</accession>
<evidence type="ECO:0000256" key="12">
    <source>
        <dbReference type="ARBA" id="ARBA00031533"/>
    </source>
</evidence>
<dbReference type="InterPro" id="IPR001930">
    <property type="entry name" value="Peptidase_M1"/>
</dbReference>
<dbReference type="GO" id="GO:0008270">
    <property type="term" value="F:zinc ion binding"/>
    <property type="evidence" value="ECO:0007669"/>
    <property type="project" value="InterPro"/>
</dbReference>
<dbReference type="PANTHER" id="PTHR11533:SF297">
    <property type="entry name" value="AMINOPEPTIDASE N"/>
    <property type="match status" value="1"/>
</dbReference>
<comment type="similarity">
    <text evidence="3">Belongs to the peptidase M1 family.</text>
</comment>
<keyword evidence="7" id="KW-0479">Metal-binding</keyword>
<dbReference type="GO" id="GO:0016285">
    <property type="term" value="F:alanyl aminopeptidase activity"/>
    <property type="evidence" value="ECO:0007669"/>
    <property type="project" value="UniProtKB-EC"/>
</dbReference>
<evidence type="ECO:0000256" key="3">
    <source>
        <dbReference type="ARBA" id="ARBA00010136"/>
    </source>
</evidence>
<dbReference type="InterPro" id="IPR050344">
    <property type="entry name" value="Peptidase_M1_aminopeptidases"/>
</dbReference>
<comment type="catalytic activity">
    <reaction evidence="1">
        <text>Release of an N-terminal amino acid, Xaa-|-Yaa- from a peptide, amide or arylamide. Xaa is preferably Ala, but may be most amino acids including Pro (slow action). When a terminal hydrophobic residue is followed by a prolyl residue, the two may be released as an intact Xaa-Pro dipeptide.</text>
        <dbReference type="EC" id="3.4.11.2"/>
    </reaction>
</comment>
<dbReference type="InterPro" id="IPR014782">
    <property type="entry name" value="Peptidase_M1_dom"/>
</dbReference>
<dbReference type="InterPro" id="IPR045357">
    <property type="entry name" value="Aminopeptidase_N-like_N"/>
</dbReference>
<feature type="domain" description="Aminopeptidase N-like N-terminal" evidence="14">
    <location>
        <begin position="97"/>
        <end position="269"/>
    </location>
</feature>
<evidence type="ECO:0000256" key="9">
    <source>
        <dbReference type="ARBA" id="ARBA00022833"/>
    </source>
</evidence>
<dbReference type="EC" id="3.4.11.2" evidence="4"/>
<sequence>MALSRPTRHHSIRRTRQRVVRRARQHLIRPARRRLLHPARCRPGRWFLALATAAASVFVLVSSPVTAPAATLPAPGAAGIGDPYFPGLGNGGFDVRHYDLDVGYAPDTGRLDGRATLTARTTRSLSAFNLDLQQLKVTSVEVNGLPAAFTREGGELRIHPVIPLPQGRTFTTTVVYGGVPRPLSGPIVFGSKYGWMKTKDGVFVGCEPNGASTWFPASDHPTDKATFDIRIRAPRGLTAVSNGRLLATHERGRTTVAHWRESKPMAPYLATATIGKFDVKKGTTPGGIPVYVATDPALAGGLDFYGITAEATDHWSKVFGPYPFEETGAVVDDMPEAEFSLETQTKPVFSAVRDESTVVHELAHQWFGDSVSVRQWKDIWLNEGFATYAEWLWDEHKGRRTTHQSFLAAYQEHKPDDPFWKINIADPQRDTMFSRAVYFRGAMTLQVLRERIGDRAFFRLLPLWTKLHRHGNVRTSQFTGLAEAVSRKDLGDLFATWLSRPGRPPLPAPGGGARR</sequence>
<dbReference type="Gene3D" id="1.10.390.10">
    <property type="entry name" value="Neutral Protease Domain 2"/>
    <property type="match status" value="1"/>
</dbReference>
<reference evidence="15" key="2">
    <citation type="submission" date="2020-09" db="EMBL/GenBank/DDBJ databases">
        <authorList>
            <person name="Sun Q."/>
            <person name="Ohkuma M."/>
        </authorList>
    </citation>
    <scope>NUCLEOTIDE SEQUENCE</scope>
    <source>
        <strain evidence="15">JCM 4633</strain>
    </source>
</reference>
<keyword evidence="8" id="KW-0378">Hydrolase</keyword>
<feature type="domain" description="Peptidase M1 membrane alanine aminopeptidase" evidence="13">
    <location>
        <begin position="353"/>
        <end position="497"/>
    </location>
</feature>
<proteinExistence type="inferred from homology"/>
<protein>
    <recommendedName>
        <fullName evidence="5">Aminopeptidase N</fullName>
        <ecNumber evidence="4">3.4.11.2</ecNumber>
    </recommendedName>
    <alternativeName>
        <fullName evidence="11">Alanine aminopeptidase</fullName>
    </alternativeName>
    <alternativeName>
        <fullName evidence="12">Lysyl aminopeptidase</fullName>
    </alternativeName>
</protein>
<dbReference type="GO" id="GO:0008237">
    <property type="term" value="F:metallopeptidase activity"/>
    <property type="evidence" value="ECO:0007669"/>
    <property type="project" value="UniProtKB-KW"/>
</dbReference>
<evidence type="ECO:0000313" key="15">
    <source>
        <dbReference type="EMBL" id="GHC49134.1"/>
    </source>
</evidence>
<dbReference type="PANTHER" id="PTHR11533">
    <property type="entry name" value="PROTEASE M1 ZINC METALLOPROTEASE"/>
    <property type="match status" value="1"/>
</dbReference>
<evidence type="ECO:0000256" key="11">
    <source>
        <dbReference type="ARBA" id="ARBA00029811"/>
    </source>
</evidence>
<gene>
    <name evidence="15" type="ORF">GCM10010507_26040</name>
</gene>
<dbReference type="EMBL" id="BMVB01000007">
    <property type="protein sequence ID" value="GHC49134.1"/>
    <property type="molecule type" value="Genomic_DNA"/>
</dbReference>
<dbReference type="GO" id="GO:0006508">
    <property type="term" value="P:proteolysis"/>
    <property type="evidence" value="ECO:0007669"/>
    <property type="project" value="UniProtKB-KW"/>
</dbReference>
<dbReference type="PRINTS" id="PR00756">
    <property type="entry name" value="ALADIPTASE"/>
</dbReference>
<evidence type="ECO:0000256" key="1">
    <source>
        <dbReference type="ARBA" id="ARBA00000098"/>
    </source>
</evidence>
<keyword evidence="10" id="KW-0482">Metalloprotease</keyword>
<evidence type="ECO:0000256" key="4">
    <source>
        <dbReference type="ARBA" id="ARBA00012564"/>
    </source>
</evidence>
<dbReference type="Pfam" id="PF17900">
    <property type="entry name" value="Peptidase_M1_N"/>
    <property type="match status" value="1"/>
</dbReference>
<comment type="cofactor">
    <cofactor evidence="2">
        <name>Zn(2+)</name>
        <dbReference type="ChEBI" id="CHEBI:29105"/>
    </cofactor>
</comment>
<name>A0A918WID4_STRCJ</name>
<evidence type="ECO:0000313" key="16">
    <source>
        <dbReference type="Proteomes" id="UP000646244"/>
    </source>
</evidence>
<reference evidence="15" key="1">
    <citation type="journal article" date="2014" name="Int. J. Syst. Evol. Microbiol.">
        <title>Complete genome sequence of Corynebacterium casei LMG S-19264T (=DSM 44701T), isolated from a smear-ripened cheese.</title>
        <authorList>
            <consortium name="US DOE Joint Genome Institute (JGI-PGF)"/>
            <person name="Walter F."/>
            <person name="Albersmeier A."/>
            <person name="Kalinowski J."/>
            <person name="Ruckert C."/>
        </authorList>
    </citation>
    <scope>NUCLEOTIDE SEQUENCE</scope>
    <source>
        <strain evidence="15">JCM 4633</strain>
    </source>
</reference>
<keyword evidence="9" id="KW-0862">Zinc</keyword>
<comment type="caution">
    <text evidence="15">The sequence shown here is derived from an EMBL/GenBank/DDBJ whole genome shotgun (WGS) entry which is preliminary data.</text>
</comment>
<keyword evidence="6" id="KW-0645">Protease</keyword>
<evidence type="ECO:0000256" key="2">
    <source>
        <dbReference type="ARBA" id="ARBA00001947"/>
    </source>
</evidence>
<evidence type="ECO:0000256" key="8">
    <source>
        <dbReference type="ARBA" id="ARBA00022801"/>
    </source>
</evidence>
<dbReference type="InterPro" id="IPR042097">
    <property type="entry name" value="Aminopeptidase_N-like_N_sf"/>
</dbReference>
<dbReference type="InterPro" id="IPR027268">
    <property type="entry name" value="Peptidase_M4/M1_CTD_sf"/>
</dbReference>
<dbReference type="SUPFAM" id="SSF63737">
    <property type="entry name" value="Leukotriene A4 hydrolase N-terminal domain"/>
    <property type="match status" value="1"/>
</dbReference>
<dbReference type="Proteomes" id="UP000646244">
    <property type="component" value="Unassembled WGS sequence"/>
</dbReference>
<dbReference type="CDD" id="cd09603">
    <property type="entry name" value="M1_APN_like"/>
    <property type="match status" value="1"/>
</dbReference>
<evidence type="ECO:0000259" key="14">
    <source>
        <dbReference type="Pfam" id="PF17900"/>
    </source>
</evidence>
<organism evidence="15 16">
    <name type="scientific">Streptomyces cinnamoneus</name>
    <name type="common">Streptoverticillium cinnamoneum</name>
    <dbReference type="NCBI Taxonomy" id="53446"/>
    <lineage>
        <taxon>Bacteria</taxon>
        <taxon>Bacillati</taxon>
        <taxon>Actinomycetota</taxon>
        <taxon>Actinomycetes</taxon>
        <taxon>Kitasatosporales</taxon>
        <taxon>Streptomycetaceae</taxon>
        <taxon>Streptomyces</taxon>
        <taxon>Streptomyces cinnamoneus group</taxon>
    </lineage>
</organism>
<dbReference type="Pfam" id="PF01433">
    <property type="entry name" value="Peptidase_M1"/>
    <property type="match status" value="1"/>
</dbReference>
<evidence type="ECO:0000259" key="13">
    <source>
        <dbReference type="Pfam" id="PF01433"/>
    </source>
</evidence>
<dbReference type="Gene3D" id="2.60.40.1730">
    <property type="entry name" value="tricorn interacting facor f3 domain"/>
    <property type="match status" value="1"/>
</dbReference>
<evidence type="ECO:0000256" key="7">
    <source>
        <dbReference type="ARBA" id="ARBA00022723"/>
    </source>
</evidence>